<dbReference type="Proteomes" id="UP000257109">
    <property type="component" value="Unassembled WGS sequence"/>
</dbReference>
<dbReference type="AlphaFoldDB" id="A0A371EN54"/>
<keyword evidence="3" id="KW-1185">Reference proteome</keyword>
<dbReference type="Gene3D" id="3.30.70.270">
    <property type="match status" value="1"/>
</dbReference>
<sequence length="123" mass="13503">MCVHYTNLNKVCPKDSCPLPSIDRLVHGASNFYVLNFLDAYPDIKANPDKCEAIINMKIPQNMKEIQRLIGRLVSLSWFLPKAAKRDHLGPSHLGSSHLGPSREHPGQSSALGQADISDGNLA</sequence>
<accession>A0A371EN54</accession>
<comment type="caution">
    <text evidence="2">The sequence shown here is derived from an EMBL/GenBank/DDBJ whole genome shotgun (WGS) entry which is preliminary data.</text>
</comment>
<reference evidence="2" key="1">
    <citation type="submission" date="2018-05" db="EMBL/GenBank/DDBJ databases">
        <title>Draft genome of Mucuna pruriens seed.</title>
        <authorList>
            <person name="Nnadi N.E."/>
            <person name="Vos R."/>
            <person name="Hasami M.H."/>
            <person name="Devisetty U.K."/>
            <person name="Aguiy J.C."/>
        </authorList>
    </citation>
    <scope>NUCLEOTIDE SEQUENCE [LARGE SCALE GENOMIC DNA]</scope>
    <source>
        <strain evidence="2">JCA_2017</strain>
    </source>
</reference>
<dbReference type="InterPro" id="IPR043502">
    <property type="entry name" value="DNA/RNA_pol_sf"/>
</dbReference>
<proteinExistence type="predicted"/>
<feature type="region of interest" description="Disordered" evidence="1">
    <location>
        <begin position="89"/>
        <end position="123"/>
    </location>
</feature>
<evidence type="ECO:0000313" key="3">
    <source>
        <dbReference type="Proteomes" id="UP000257109"/>
    </source>
</evidence>
<dbReference type="SUPFAM" id="SSF56672">
    <property type="entry name" value="DNA/RNA polymerases"/>
    <property type="match status" value="1"/>
</dbReference>
<evidence type="ECO:0000313" key="2">
    <source>
        <dbReference type="EMBL" id="RDX67485.1"/>
    </source>
</evidence>
<dbReference type="InterPro" id="IPR043128">
    <property type="entry name" value="Rev_trsase/Diguanyl_cyclase"/>
</dbReference>
<feature type="non-terminal residue" evidence="2">
    <location>
        <position position="1"/>
    </location>
</feature>
<organism evidence="2 3">
    <name type="scientific">Mucuna pruriens</name>
    <name type="common">Velvet bean</name>
    <name type="synonym">Dolichos pruriens</name>
    <dbReference type="NCBI Taxonomy" id="157652"/>
    <lineage>
        <taxon>Eukaryota</taxon>
        <taxon>Viridiplantae</taxon>
        <taxon>Streptophyta</taxon>
        <taxon>Embryophyta</taxon>
        <taxon>Tracheophyta</taxon>
        <taxon>Spermatophyta</taxon>
        <taxon>Magnoliopsida</taxon>
        <taxon>eudicotyledons</taxon>
        <taxon>Gunneridae</taxon>
        <taxon>Pentapetalae</taxon>
        <taxon>rosids</taxon>
        <taxon>fabids</taxon>
        <taxon>Fabales</taxon>
        <taxon>Fabaceae</taxon>
        <taxon>Papilionoideae</taxon>
        <taxon>50 kb inversion clade</taxon>
        <taxon>NPAAA clade</taxon>
        <taxon>indigoferoid/millettioid clade</taxon>
        <taxon>Phaseoleae</taxon>
        <taxon>Mucuna</taxon>
    </lineage>
</organism>
<dbReference type="EMBL" id="QJKJ01012976">
    <property type="protein sequence ID" value="RDX67485.1"/>
    <property type="molecule type" value="Genomic_DNA"/>
</dbReference>
<gene>
    <name evidence="2" type="ORF">CR513_53635</name>
</gene>
<name>A0A371EN54_MUCPR</name>
<evidence type="ECO:0000256" key="1">
    <source>
        <dbReference type="SAM" id="MobiDB-lite"/>
    </source>
</evidence>
<protein>
    <submittedName>
        <fullName evidence="2">Uncharacterized protein</fullName>
    </submittedName>
</protein>